<reference evidence="2" key="1">
    <citation type="journal article" date="2013" name="Nat. Commun.">
        <title>Whole-genome sequencing of Oryza brachyantha reveals mechanisms underlying Oryza genome evolution.</title>
        <authorList>
            <person name="Chen J."/>
            <person name="Huang Q."/>
            <person name="Gao D."/>
            <person name="Wang J."/>
            <person name="Lang Y."/>
            <person name="Liu T."/>
            <person name="Li B."/>
            <person name="Bai Z."/>
            <person name="Luis Goicoechea J."/>
            <person name="Liang C."/>
            <person name="Chen C."/>
            <person name="Zhang W."/>
            <person name="Sun S."/>
            <person name="Liao Y."/>
            <person name="Zhang X."/>
            <person name="Yang L."/>
            <person name="Song C."/>
            <person name="Wang M."/>
            <person name="Shi J."/>
            <person name="Liu G."/>
            <person name="Liu J."/>
            <person name="Zhou H."/>
            <person name="Zhou W."/>
            <person name="Yu Q."/>
            <person name="An N."/>
            <person name="Chen Y."/>
            <person name="Cai Q."/>
            <person name="Wang B."/>
            <person name="Liu B."/>
            <person name="Min J."/>
            <person name="Huang Y."/>
            <person name="Wu H."/>
            <person name="Li Z."/>
            <person name="Zhang Y."/>
            <person name="Yin Y."/>
            <person name="Song W."/>
            <person name="Jiang J."/>
            <person name="Jackson S.A."/>
            <person name="Wing R.A."/>
            <person name="Wang J."/>
            <person name="Chen M."/>
        </authorList>
    </citation>
    <scope>NUCLEOTIDE SEQUENCE [LARGE SCALE GENOMIC DNA]</scope>
    <source>
        <strain evidence="2">cv. IRGC 101232</strain>
    </source>
</reference>
<dbReference type="Gramene" id="OB06G29850.1">
    <property type="protein sequence ID" value="OB06G29850.1"/>
    <property type="gene ID" value="OB06G29850"/>
</dbReference>
<organism evidence="2">
    <name type="scientific">Oryza brachyantha</name>
    <name type="common">malo sina</name>
    <dbReference type="NCBI Taxonomy" id="4533"/>
    <lineage>
        <taxon>Eukaryota</taxon>
        <taxon>Viridiplantae</taxon>
        <taxon>Streptophyta</taxon>
        <taxon>Embryophyta</taxon>
        <taxon>Tracheophyta</taxon>
        <taxon>Spermatophyta</taxon>
        <taxon>Magnoliopsida</taxon>
        <taxon>Liliopsida</taxon>
        <taxon>Poales</taxon>
        <taxon>Poaceae</taxon>
        <taxon>BOP clade</taxon>
        <taxon>Oryzoideae</taxon>
        <taxon>Oryzeae</taxon>
        <taxon>Oryzinae</taxon>
        <taxon>Oryza</taxon>
    </lineage>
</organism>
<dbReference type="EnsemblPlants" id="OB06G29850.1">
    <property type="protein sequence ID" value="OB06G29850.1"/>
    <property type="gene ID" value="OB06G29850"/>
</dbReference>
<dbReference type="AlphaFoldDB" id="J3MG41"/>
<keyword evidence="3" id="KW-1185">Reference proteome</keyword>
<evidence type="ECO:0000313" key="3">
    <source>
        <dbReference type="Proteomes" id="UP000006038"/>
    </source>
</evidence>
<dbReference type="OMA" id="KCQPGAT"/>
<dbReference type="Proteomes" id="UP000006038">
    <property type="component" value="Chromosome 6"/>
</dbReference>
<name>J3MG41_ORYBR</name>
<protein>
    <submittedName>
        <fullName evidence="2">Uncharacterized protein</fullName>
    </submittedName>
</protein>
<evidence type="ECO:0000256" key="1">
    <source>
        <dbReference type="SAM" id="MobiDB-lite"/>
    </source>
</evidence>
<sequence>MAATVRAVGAGAKPKCQPGATTGPCRVGAVHDPENSEEEGLFSVKARAPSGAPDGDSDDDYTDADRDDELVVLGH</sequence>
<reference evidence="2" key="2">
    <citation type="submission" date="2013-04" db="UniProtKB">
        <authorList>
            <consortium name="EnsemblPlants"/>
        </authorList>
    </citation>
    <scope>IDENTIFICATION</scope>
</reference>
<feature type="compositionally biased region" description="Acidic residues" evidence="1">
    <location>
        <begin position="55"/>
        <end position="75"/>
    </location>
</feature>
<dbReference type="HOGENOM" id="CLU_2675055_0_0_1"/>
<feature type="region of interest" description="Disordered" evidence="1">
    <location>
        <begin position="1"/>
        <end position="75"/>
    </location>
</feature>
<accession>J3MG41</accession>
<proteinExistence type="predicted"/>
<evidence type="ECO:0000313" key="2">
    <source>
        <dbReference type="EnsemblPlants" id="OB06G29850.1"/>
    </source>
</evidence>